<evidence type="ECO:0000313" key="4">
    <source>
        <dbReference type="Proteomes" id="UP001147746"/>
    </source>
</evidence>
<dbReference type="InterPro" id="IPR036397">
    <property type="entry name" value="RNaseH_sf"/>
</dbReference>
<dbReference type="Gene3D" id="3.30.420.10">
    <property type="entry name" value="Ribonuclease H-like superfamily/Ribonuclease H"/>
    <property type="match status" value="1"/>
</dbReference>
<dbReference type="PANTHER" id="PTHR33481">
    <property type="entry name" value="REVERSE TRANSCRIPTASE"/>
    <property type="match status" value="1"/>
</dbReference>
<proteinExistence type="predicted"/>
<dbReference type="GO" id="GO:0004523">
    <property type="term" value="F:RNA-DNA hybrid ribonuclease activity"/>
    <property type="evidence" value="ECO:0007669"/>
    <property type="project" value="InterPro"/>
</dbReference>
<feature type="region of interest" description="Disordered" evidence="1">
    <location>
        <begin position="60"/>
        <end position="84"/>
    </location>
</feature>
<dbReference type="EMBL" id="JAPZBO010000001">
    <property type="protein sequence ID" value="KAJ5330228.1"/>
    <property type="molecule type" value="Genomic_DNA"/>
</dbReference>
<reference evidence="3" key="1">
    <citation type="submission" date="2022-12" db="EMBL/GenBank/DDBJ databases">
        <authorList>
            <person name="Petersen C."/>
        </authorList>
    </citation>
    <scope>NUCLEOTIDE SEQUENCE</scope>
    <source>
        <strain evidence="3">IBT 21472</strain>
    </source>
</reference>
<dbReference type="GO" id="GO:0003676">
    <property type="term" value="F:nucleic acid binding"/>
    <property type="evidence" value="ECO:0007669"/>
    <property type="project" value="InterPro"/>
</dbReference>
<dbReference type="InterPro" id="IPR012337">
    <property type="entry name" value="RNaseH-like_sf"/>
</dbReference>
<reference evidence="3" key="2">
    <citation type="journal article" date="2023" name="IMA Fungus">
        <title>Comparative genomic study of the Penicillium genus elucidates a diverse pangenome and 15 lateral gene transfer events.</title>
        <authorList>
            <person name="Petersen C."/>
            <person name="Sorensen T."/>
            <person name="Nielsen M.R."/>
            <person name="Sondergaard T.E."/>
            <person name="Sorensen J.L."/>
            <person name="Fitzpatrick D.A."/>
            <person name="Frisvad J.C."/>
            <person name="Nielsen K.L."/>
        </authorList>
    </citation>
    <scope>NUCLEOTIDE SEQUENCE</scope>
    <source>
        <strain evidence="3">IBT 21472</strain>
    </source>
</reference>
<name>A0A9W9UBQ4_9EURO</name>
<dbReference type="InterPro" id="IPR002156">
    <property type="entry name" value="RNaseH_domain"/>
</dbReference>
<evidence type="ECO:0000259" key="2">
    <source>
        <dbReference type="PROSITE" id="PS50879"/>
    </source>
</evidence>
<sequence>MAQFMRDPTVLQAGVIAIQEPGANPYQETTHHPAKKSHQLLYPQANETGGLRTRVFNSTGKRTEGKGYVPDRGGLQSPPPAKRHSAKFAPDKFELIHFSNPRLPTEPAPPLTPPRALRDIYEYFVEEGNDQMPLKLPDQGQTITPSSYAIYLGVWLDKYLNFSTHRDKVIAKANSSLEAFRGITGSTWGTSLSAMRQIYRAVVIPQLFWGVAAWWSPASRNIPAAEQSRMVRGFTRIQKRAALMISGAFKSTSAAALDIELFLTPINLLMQQTIEETAIRIQTGVPWALPEGLTAKRTTKRTRLGGITPLEAMKWKKNGPLAPLKGRDIQWESRTAFVLPPWETRIKCVMEDAETAIQTHDSIELDAALADGAIQRIFTDGSGYAGLVGASAVNPMSTDWMQRHLGSLDQSNVYVAEFTGIEMALGQLVTRPTKEDKVRELVIFSGSQAAIKSLQNPKRPSGQYVLKSIYNHVRAIRSRGAPISLSITLRWIPAHVDVLGNELADEAAKSAALWGAGAEKHFVRLASAAKRCVRQRIKERWKRQWEREKTAKPTERLIKAPSRKALEVYEGLSKPDSQTPRHILLQCPLYNDLRRTMLDKIARTDLGDTTDYDAIVSHPRAARYAAAMMPQTGLLSQFRHVEAEPDTDDDDDHEQIGLAAMG</sequence>
<comment type="caution">
    <text evidence="3">The sequence shown here is derived from an EMBL/GenBank/DDBJ whole genome shotgun (WGS) entry which is preliminary data.</text>
</comment>
<keyword evidence="4" id="KW-1185">Reference proteome</keyword>
<dbReference type="Proteomes" id="UP001147746">
    <property type="component" value="Unassembled WGS sequence"/>
</dbReference>
<dbReference type="SUPFAM" id="SSF53098">
    <property type="entry name" value="Ribonuclease H-like"/>
    <property type="match status" value="1"/>
</dbReference>
<evidence type="ECO:0000256" key="1">
    <source>
        <dbReference type="SAM" id="MobiDB-lite"/>
    </source>
</evidence>
<dbReference type="CDD" id="cd09276">
    <property type="entry name" value="Rnase_HI_RT_non_LTR"/>
    <property type="match status" value="1"/>
</dbReference>
<protein>
    <recommendedName>
        <fullName evidence="2">RNase H type-1 domain-containing protein</fullName>
    </recommendedName>
</protein>
<gene>
    <name evidence="3" type="ORF">N7476_000011</name>
</gene>
<organism evidence="3 4">
    <name type="scientific">Penicillium atrosanguineum</name>
    <dbReference type="NCBI Taxonomy" id="1132637"/>
    <lineage>
        <taxon>Eukaryota</taxon>
        <taxon>Fungi</taxon>
        <taxon>Dikarya</taxon>
        <taxon>Ascomycota</taxon>
        <taxon>Pezizomycotina</taxon>
        <taxon>Eurotiomycetes</taxon>
        <taxon>Eurotiomycetidae</taxon>
        <taxon>Eurotiales</taxon>
        <taxon>Aspergillaceae</taxon>
        <taxon>Penicillium</taxon>
    </lineage>
</organism>
<dbReference type="PANTHER" id="PTHR33481:SF1">
    <property type="entry name" value="ENDONUCLEASE_EXONUCLEASE_PHOSPHATASE DOMAIN-CONTAINING PROTEIN-RELATED"/>
    <property type="match status" value="1"/>
</dbReference>
<dbReference type="AlphaFoldDB" id="A0A9W9UBQ4"/>
<dbReference type="Pfam" id="PF00075">
    <property type="entry name" value="RNase_H"/>
    <property type="match status" value="1"/>
</dbReference>
<feature type="domain" description="RNase H type-1" evidence="2">
    <location>
        <begin position="371"/>
        <end position="513"/>
    </location>
</feature>
<evidence type="ECO:0000313" key="3">
    <source>
        <dbReference type="EMBL" id="KAJ5330228.1"/>
    </source>
</evidence>
<dbReference type="PROSITE" id="PS50879">
    <property type="entry name" value="RNASE_H_1"/>
    <property type="match status" value="1"/>
</dbReference>
<accession>A0A9W9UBQ4</accession>